<name>A0A5A7PT28_STRAF</name>
<evidence type="ECO:0000313" key="3">
    <source>
        <dbReference type="Proteomes" id="UP000325081"/>
    </source>
</evidence>
<evidence type="ECO:0000256" key="1">
    <source>
        <dbReference type="SAM" id="MobiDB-lite"/>
    </source>
</evidence>
<gene>
    <name evidence="2" type="ORF">STAS_12307</name>
</gene>
<accession>A0A5A7PT28</accession>
<dbReference type="EMBL" id="BKCP01005072">
    <property type="protein sequence ID" value="GER35990.1"/>
    <property type="molecule type" value="Genomic_DNA"/>
</dbReference>
<dbReference type="Proteomes" id="UP000325081">
    <property type="component" value="Unassembled WGS sequence"/>
</dbReference>
<feature type="compositionally biased region" description="Basic and acidic residues" evidence="1">
    <location>
        <begin position="103"/>
        <end position="113"/>
    </location>
</feature>
<comment type="caution">
    <text evidence="2">The sequence shown here is derived from an EMBL/GenBank/DDBJ whole genome shotgun (WGS) entry which is preliminary data.</text>
</comment>
<feature type="region of interest" description="Disordered" evidence="1">
    <location>
        <begin position="52"/>
        <end position="74"/>
    </location>
</feature>
<evidence type="ECO:0000313" key="2">
    <source>
        <dbReference type="EMBL" id="GER35990.1"/>
    </source>
</evidence>
<feature type="compositionally biased region" description="Basic residues" evidence="1">
    <location>
        <begin position="167"/>
        <end position="189"/>
    </location>
</feature>
<protein>
    <submittedName>
        <fullName evidence="2">Sequence-specific DNA binding</fullName>
    </submittedName>
</protein>
<feature type="region of interest" description="Disordered" evidence="1">
    <location>
        <begin position="97"/>
        <end position="189"/>
    </location>
</feature>
<proteinExistence type="predicted"/>
<dbReference type="OrthoDB" id="928470at2759"/>
<organism evidence="2 3">
    <name type="scientific">Striga asiatica</name>
    <name type="common">Asiatic witchweed</name>
    <name type="synonym">Buchnera asiatica</name>
    <dbReference type="NCBI Taxonomy" id="4170"/>
    <lineage>
        <taxon>Eukaryota</taxon>
        <taxon>Viridiplantae</taxon>
        <taxon>Streptophyta</taxon>
        <taxon>Embryophyta</taxon>
        <taxon>Tracheophyta</taxon>
        <taxon>Spermatophyta</taxon>
        <taxon>Magnoliopsida</taxon>
        <taxon>eudicotyledons</taxon>
        <taxon>Gunneridae</taxon>
        <taxon>Pentapetalae</taxon>
        <taxon>asterids</taxon>
        <taxon>lamiids</taxon>
        <taxon>Lamiales</taxon>
        <taxon>Orobanchaceae</taxon>
        <taxon>Buchnereae</taxon>
        <taxon>Striga</taxon>
    </lineage>
</organism>
<sequence length="189" mass="21762">MIPKPFPKLEIARPIDFQSYKKTKNPKNHNRVNLFEIASEQPIANTFLPLTRPPAMAPHTNSTAPESRSRCHKSREVAIRCSPSVGDRSPAVLAIAAAKKRPHLDGEAERHLSDTTPNRRPLSRRRPFPSPSIANFGQGEEGEFEEEEEEEMEICEGGEVKEEKRKVTGNKKKRKRRRKRKREKKRNMY</sequence>
<reference evidence="3" key="1">
    <citation type="journal article" date="2019" name="Curr. Biol.">
        <title>Genome Sequence of Striga asiatica Provides Insight into the Evolution of Plant Parasitism.</title>
        <authorList>
            <person name="Yoshida S."/>
            <person name="Kim S."/>
            <person name="Wafula E.K."/>
            <person name="Tanskanen J."/>
            <person name="Kim Y.M."/>
            <person name="Honaas L."/>
            <person name="Yang Z."/>
            <person name="Spallek T."/>
            <person name="Conn C.E."/>
            <person name="Ichihashi Y."/>
            <person name="Cheong K."/>
            <person name="Cui S."/>
            <person name="Der J.P."/>
            <person name="Gundlach H."/>
            <person name="Jiao Y."/>
            <person name="Hori C."/>
            <person name="Ishida J.K."/>
            <person name="Kasahara H."/>
            <person name="Kiba T."/>
            <person name="Kim M.S."/>
            <person name="Koo N."/>
            <person name="Laohavisit A."/>
            <person name="Lee Y.H."/>
            <person name="Lumba S."/>
            <person name="McCourt P."/>
            <person name="Mortimer J.C."/>
            <person name="Mutuku J.M."/>
            <person name="Nomura T."/>
            <person name="Sasaki-Sekimoto Y."/>
            <person name="Seto Y."/>
            <person name="Wang Y."/>
            <person name="Wakatake T."/>
            <person name="Sakakibara H."/>
            <person name="Demura T."/>
            <person name="Yamaguchi S."/>
            <person name="Yoneyama K."/>
            <person name="Manabe R.I."/>
            <person name="Nelson D.C."/>
            <person name="Schulman A.H."/>
            <person name="Timko M.P."/>
            <person name="dePamphilis C.W."/>
            <person name="Choi D."/>
            <person name="Shirasu K."/>
        </authorList>
    </citation>
    <scope>NUCLEOTIDE SEQUENCE [LARGE SCALE GENOMIC DNA]</scope>
    <source>
        <strain evidence="3">cv. UVA1</strain>
    </source>
</reference>
<keyword evidence="3" id="KW-1185">Reference proteome</keyword>
<dbReference type="AlphaFoldDB" id="A0A5A7PT28"/>
<feature type="compositionally biased region" description="Acidic residues" evidence="1">
    <location>
        <begin position="140"/>
        <end position="156"/>
    </location>
</feature>